<reference evidence="1" key="2">
    <citation type="submission" date="2015-06" db="UniProtKB">
        <authorList>
            <consortium name="EnsemblPlants"/>
        </authorList>
    </citation>
    <scope>IDENTIFICATION</scope>
    <source>
        <strain evidence="1">cv. Heinz 1706</strain>
    </source>
</reference>
<dbReference type="InParanoid" id="K4BZ75"/>
<dbReference type="AlphaFoldDB" id="K4BZ75"/>
<keyword evidence="2" id="KW-1185">Reference proteome</keyword>
<dbReference type="PaxDb" id="4081-Solyc05g018200.1.1"/>
<dbReference type="Gramene" id="Solyc05g018200.1.1">
    <property type="protein sequence ID" value="Solyc05g018200.1.1"/>
    <property type="gene ID" value="Solyc05g018200.1"/>
</dbReference>
<dbReference type="Proteomes" id="UP000004994">
    <property type="component" value="Chromosome 5"/>
</dbReference>
<name>K4BZ75_SOLLC</name>
<organism evidence="1">
    <name type="scientific">Solanum lycopersicum</name>
    <name type="common">Tomato</name>
    <name type="synonym">Lycopersicon esculentum</name>
    <dbReference type="NCBI Taxonomy" id="4081"/>
    <lineage>
        <taxon>Eukaryota</taxon>
        <taxon>Viridiplantae</taxon>
        <taxon>Streptophyta</taxon>
        <taxon>Embryophyta</taxon>
        <taxon>Tracheophyta</taxon>
        <taxon>Spermatophyta</taxon>
        <taxon>Magnoliopsida</taxon>
        <taxon>eudicotyledons</taxon>
        <taxon>Gunneridae</taxon>
        <taxon>Pentapetalae</taxon>
        <taxon>asterids</taxon>
        <taxon>lamiids</taxon>
        <taxon>Solanales</taxon>
        <taxon>Solanaceae</taxon>
        <taxon>Solanoideae</taxon>
        <taxon>Solaneae</taxon>
        <taxon>Solanum</taxon>
        <taxon>Solanum subgen. Lycopersicon</taxon>
    </lineage>
</organism>
<sequence length="109" mass="11099">MSNVKLNKLCMKESYTMLKTIVRCKHGNLLHSRGMTKSSCPLLWCDGHEEGALGAAGGLPLALFACVANALGALGVIGGLPLAPFVGATDALGPGDALGAEGGLPLEMH</sequence>
<protein>
    <submittedName>
        <fullName evidence="1">Uncharacterized protein</fullName>
    </submittedName>
</protein>
<proteinExistence type="predicted"/>
<reference evidence="1" key="1">
    <citation type="journal article" date="2012" name="Nature">
        <title>The tomato genome sequence provides insights into fleshy fruit evolution.</title>
        <authorList>
            <consortium name="Tomato Genome Consortium"/>
        </authorList>
    </citation>
    <scope>NUCLEOTIDE SEQUENCE [LARGE SCALE GENOMIC DNA]</scope>
    <source>
        <strain evidence="1">cv. Heinz 1706</strain>
    </source>
</reference>
<evidence type="ECO:0000313" key="1">
    <source>
        <dbReference type="EnsemblPlants" id="Solyc05g018200.1.1"/>
    </source>
</evidence>
<dbReference type="EnsemblPlants" id="Solyc05g018200.1.1">
    <property type="protein sequence ID" value="Solyc05g018200.1.1"/>
    <property type="gene ID" value="Solyc05g018200.1"/>
</dbReference>
<dbReference type="HOGENOM" id="CLU_2188579_0_0_1"/>
<evidence type="ECO:0000313" key="2">
    <source>
        <dbReference type="Proteomes" id="UP000004994"/>
    </source>
</evidence>
<accession>K4BZ75</accession>